<dbReference type="EMBL" id="CAJVCH010496839">
    <property type="protein sequence ID" value="CAG7820995.1"/>
    <property type="molecule type" value="Genomic_DNA"/>
</dbReference>
<keyword evidence="1" id="KW-1133">Transmembrane helix</keyword>
<feature type="transmembrane region" description="Helical" evidence="1">
    <location>
        <begin position="15"/>
        <end position="41"/>
    </location>
</feature>
<keyword evidence="4" id="KW-1185">Reference proteome</keyword>
<gene>
    <name evidence="3" type="ORF">AFUS01_LOCUS31359</name>
</gene>
<dbReference type="InterPro" id="IPR045034">
    <property type="entry name" value="O-acyltransferase_WSD1-like"/>
</dbReference>
<keyword evidence="1" id="KW-0472">Membrane</keyword>
<proteinExistence type="predicted"/>
<sequence length="508" mass="57696">MNVSKRFVKQTFRNIKVFFATIIFLTVLPWILILFLPIYTWRYILGKLNSTFHPKEGNILSTKSAVFAADDMYCKPKCPLLVLFLIEGKMSLSKLREKVQEDMINKRKVSGDFTYPELQQCISKWMGFYFWRWDKQFEIKNHVKNYEGSLRNQVCEEDSLPILVNDLTNQPFKKGHSPWEIVLLSNVNIKPTREFYFVEGPEENKPRNQSVIIFRLHHSLADGISIQHLLMDVAGYAQPDKRVTGNRNRNISLINALTFPFRAPFETIGALLDCNDVNQWHLPESKLTGEFRSAASVPVSVDFIKEIKNSQDGVTFAGVVLAAVAGGIRNFMIERGIKIPTMIHCLTPLPMPGHSDKLRNHLTAAAIGLPLGEPTATNRLKAVSKHLKKLKVSAVPQMNYLFYPIVGGLFPFMAKHLFKHTFTTALLSSFEGPRESMQFLDYVVDDIIFAGGLLMGNIGMGMTLLSYNGSFRIVFGVDSAILPKNEDAQEIVKLIYEELFILRNLNNV</sequence>
<dbReference type="GO" id="GO:0019432">
    <property type="term" value="P:triglyceride biosynthetic process"/>
    <property type="evidence" value="ECO:0007669"/>
    <property type="project" value="TreeGrafter"/>
</dbReference>
<dbReference type="OrthoDB" id="619536at2759"/>
<evidence type="ECO:0000256" key="1">
    <source>
        <dbReference type="SAM" id="Phobius"/>
    </source>
</evidence>
<keyword evidence="1" id="KW-0812">Transmembrane</keyword>
<feature type="transmembrane region" description="Helical" evidence="1">
    <location>
        <begin position="313"/>
        <end position="332"/>
    </location>
</feature>
<organism evidence="3 4">
    <name type="scientific">Allacma fusca</name>
    <dbReference type="NCBI Taxonomy" id="39272"/>
    <lineage>
        <taxon>Eukaryota</taxon>
        <taxon>Metazoa</taxon>
        <taxon>Ecdysozoa</taxon>
        <taxon>Arthropoda</taxon>
        <taxon>Hexapoda</taxon>
        <taxon>Collembola</taxon>
        <taxon>Symphypleona</taxon>
        <taxon>Sminthuridae</taxon>
        <taxon>Allacma</taxon>
    </lineage>
</organism>
<feature type="transmembrane region" description="Helical" evidence="1">
    <location>
        <begin position="400"/>
        <end position="418"/>
    </location>
</feature>
<evidence type="ECO:0000313" key="3">
    <source>
        <dbReference type="EMBL" id="CAG7820995.1"/>
    </source>
</evidence>
<comment type="caution">
    <text evidence="3">The sequence shown here is derived from an EMBL/GenBank/DDBJ whole genome shotgun (WGS) entry which is preliminary data.</text>
</comment>
<dbReference type="Proteomes" id="UP000708208">
    <property type="component" value="Unassembled WGS sequence"/>
</dbReference>
<dbReference type="GO" id="GO:0008374">
    <property type="term" value="F:O-acyltransferase activity"/>
    <property type="evidence" value="ECO:0007669"/>
    <property type="project" value="InterPro"/>
</dbReference>
<evidence type="ECO:0000259" key="2">
    <source>
        <dbReference type="Pfam" id="PF06974"/>
    </source>
</evidence>
<dbReference type="InterPro" id="IPR009721">
    <property type="entry name" value="O-acyltransferase_WSD1_C"/>
</dbReference>
<dbReference type="AlphaFoldDB" id="A0A8J2KTD5"/>
<protein>
    <recommendedName>
        <fullName evidence="2">O-acyltransferase WSD1 C-terminal domain-containing protein</fullName>
    </recommendedName>
</protein>
<feature type="transmembrane region" description="Helical" evidence="1">
    <location>
        <begin position="447"/>
        <end position="467"/>
    </location>
</feature>
<reference evidence="3" key="1">
    <citation type="submission" date="2021-06" db="EMBL/GenBank/DDBJ databases">
        <authorList>
            <person name="Hodson N. C."/>
            <person name="Mongue J. A."/>
            <person name="Jaron S. K."/>
        </authorList>
    </citation>
    <scope>NUCLEOTIDE SEQUENCE</scope>
</reference>
<dbReference type="PANTHER" id="PTHR31650:SF1">
    <property type="entry name" value="WAX ESTER SYNTHASE_DIACYLGLYCEROL ACYLTRANSFERASE 4-RELATED"/>
    <property type="match status" value="1"/>
</dbReference>
<dbReference type="PANTHER" id="PTHR31650">
    <property type="entry name" value="O-ACYLTRANSFERASE (WSD1-LIKE) FAMILY PROTEIN"/>
    <property type="match status" value="1"/>
</dbReference>
<dbReference type="Pfam" id="PF06974">
    <property type="entry name" value="WS_DGAT_C"/>
    <property type="match status" value="1"/>
</dbReference>
<feature type="domain" description="O-acyltransferase WSD1 C-terminal" evidence="2">
    <location>
        <begin position="360"/>
        <end position="495"/>
    </location>
</feature>
<accession>A0A8J2KTD5</accession>
<dbReference type="GO" id="GO:0005886">
    <property type="term" value="C:plasma membrane"/>
    <property type="evidence" value="ECO:0007669"/>
    <property type="project" value="TreeGrafter"/>
</dbReference>
<evidence type="ECO:0000313" key="4">
    <source>
        <dbReference type="Proteomes" id="UP000708208"/>
    </source>
</evidence>
<name>A0A8J2KTD5_9HEXA</name>